<dbReference type="InterPro" id="IPR009057">
    <property type="entry name" value="Homeodomain-like_sf"/>
</dbReference>
<dbReference type="Gene3D" id="3.40.50.2300">
    <property type="match status" value="1"/>
</dbReference>
<keyword evidence="3" id="KW-0804">Transcription</keyword>
<dbReference type="GO" id="GO:0000160">
    <property type="term" value="P:phosphorelay signal transduction system"/>
    <property type="evidence" value="ECO:0007669"/>
    <property type="project" value="InterPro"/>
</dbReference>
<evidence type="ECO:0008006" key="9">
    <source>
        <dbReference type="Google" id="ProtNLM"/>
    </source>
</evidence>
<dbReference type="SUPFAM" id="SSF52172">
    <property type="entry name" value="CheY-like"/>
    <property type="match status" value="1"/>
</dbReference>
<dbReference type="GO" id="GO:0043565">
    <property type="term" value="F:sequence-specific DNA binding"/>
    <property type="evidence" value="ECO:0007669"/>
    <property type="project" value="InterPro"/>
</dbReference>
<evidence type="ECO:0000259" key="6">
    <source>
        <dbReference type="PROSITE" id="PS50110"/>
    </source>
</evidence>
<evidence type="ECO:0000256" key="2">
    <source>
        <dbReference type="ARBA" id="ARBA00023125"/>
    </source>
</evidence>
<feature type="domain" description="Response regulatory" evidence="6">
    <location>
        <begin position="3"/>
        <end position="120"/>
    </location>
</feature>
<accession>A0A162KAS3</accession>
<keyword evidence="1" id="KW-0805">Transcription regulation</keyword>
<keyword evidence="4" id="KW-0597">Phosphoprotein</keyword>
<dbReference type="InterPro" id="IPR011006">
    <property type="entry name" value="CheY-like_superfamily"/>
</dbReference>
<organism evidence="7 8">
    <name type="scientific">Paenibacillus antarcticus</name>
    <dbReference type="NCBI Taxonomy" id="253703"/>
    <lineage>
        <taxon>Bacteria</taxon>
        <taxon>Bacillati</taxon>
        <taxon>Bacillota</taxon>
        <taxon>Bacilli</taxon>
        <taxon>Bacillales</taxon>
        <taxon>Paenibacillaceae</taxon>
        <taxon>Paenibacillus</taxon>
    </lineage>
</organism>
<dbReference type="GO" id="GO:0003700">
    <property type="term" value="F:DNA-binding transcription factor activity"/>
    <property type="evidence" value="ECO:0007669"/>
    <property type="project" value="InterPro"/>
</dbReference>
<dbReference type="Gene3D" id="1.10.10.60">
    <property type="entry name" value="Homeodomain-like"/>
    <property type="match status" value="2"/>
</dbReference>
<evidence type="ECO:0000256" key="1">
    <source>
        <dbReference type="ARBA" id="ARBA00023015"/>
    </source>
</evidence>
<dbReference type="Proteomes" id="UP000077355">
    <property type="component" value="Unassembled WGS sequence"/>
</dbReference>
<dbReference type="SMART" id="SM00342">
    <property type="entry name" value="HTH_ARAC"/>
    <property type="match status" value="1"/>
</dbReference>
<evidence type="ECO:0000256" key="4">
    <source>
        <dbReference type="PROSITE-ProRule" id="PRU00169"/>
    </source>
</evidence>
<dbReference type="PROSITE" id="PS50110">
    <property type="entry name" value="RESPONSE_REGULATORY"/>
    <property type="match status" value="1"/>
</dbReference>
<evidence type="ECO:0000256" key="3">
    <source>
        <dbReference type="ARBA" id="ARBA00023163"/>
    </source>
</evidence>
<gene>
    <name evidence="7" type="ORF">PBAT_18790</name>
</gene>
<dbReference type="Pfam" id="PF12833">
    <property type="entry name" value="HTH_18"/>
    <property type="match status" value="1"/>
</dbReference>
<protein>
    <recommendedName>
        <fullName evidence="9">DNA-binding response regulator</fullName>
    </recommendedName>
</protein>
<dbReference type="PROSITE" id="PS00041">
    <property type="entry name" value="HTH_ARAC_FAMILY_1"/>
    <property type="match status" value="1"/>
</dbReference>
<dbReference type="PRINTS" id="PR00032">
    <property type="entry name" value="HTHARAC"/>
</dbReference>
<evidence type="ECO:0000259" key="5">
    <source>
        <dbReference type="PROSITE" id="PS01124"/>
    </source>
</evidence>
<comment type="caution">
    <text evidence="7">The sequence shown here is derived from an EMBL/GenBank/DDBJ whole genome shotgun (WGS) entry which is preliminary data.</text>
</comment>
<dbReference type="InterPro" id="IPR020449">
    <property type="entry name" value="Tscrpt_reg_AraC-type_HTH"/>
</dbReference>
<sequence length="528" mass="61294">MIKVLIVDDEMLSRVGIKSLIAWNEKGYMVVGEAENGRKAFQLIQELQPDIVISDIKMPVMNGIELIEQANKGPYQPAFIILSSYDDFDYVKQALMLGAKDYFLKLELTPEQLLGAMDRIKDERFAEQKQFPKFKQSYVEQLTANDYQIVKNNFLKEIIQGRNCEEEEIQSKLNALGILLPKERLQCGVVLINGMEVYPKYKKNERHLFQYTVENIISEIVLDYRFAHAVVSQSKEIIIVFAHEESDQMDHDMHELMRAIMKALKVYLNITGSTGTSKIRNGYHSIKHSYKDALEDANQSSQVNLIRFEVGKDELVSEINHFIKNFEHVLHTFDMEKLKHCLAQLIEKIKRVSDRSKDVLKSLCSTLLLSISNFITNQAKNLTLEEVWGSNPFHSIEHLHTNFDFIVWFEEFENSISSIFNSLGESSKLIHQAKQYIHKHYSSNVSLEGIADELNISPNYLSTLFRKETSESLVEYLTRYRIDRAKEYLLTTHYRVYEIGQMVGYESEQYFSRVFKKVVGMPPAKYKL</sequence>
<dbReference type="RefSeq" id="WP_068651797.1">
    <property type="nucleotide sequence ID" value="NZ_CP043611.1"/>
</dbReference>
<dbReference type="InterPro" id="IPR018062">
    <property type="entry name" value="HTH_AraC-typ_CS"/>
</dbReference>
<dbReference type="EMBL" id="LVJI01000030">
    <property type="protein sequence ID" value="OAB43048.1"/>
    <property type="molecule type" value="Genomic_DNA"/>
</dbReference>
<keyword evidence="2" id="KW-0238">DNA-binding</keyword>
<feature type="domain" description="HTH araC/xylS-type" evidence="5">
    <location>
        <begin position="431"/>
        <end position="528"/>
    </location>
</feature>
<feature type="modified residue" description="4-aspartylphosphate" evidence="4">
    <location>
        <position position="55"/>
    </location>
</feature>
<dbReference type="PROSITE" id="PS01124">
    <property type="entry name" value="HTH_ARAC_FAMILY_2"/>
    <property type="match status" value="1"/>
</dbReference>
<dbReference type="OrthoDB" id="9794370at2"/>
<reference evidence="7 8" key="1">
    <citation type="submission" date="2016-03" db="EMBL/GenBank/DDBJ databases">
        <title>Draft genome sequence of Paenibacillus antarcticus CECT 5836.</title>
        <authorList>
            <person name="Shin S.-K."/>
            <person name="Yi H."/>
        </authorList>
    </citation>
    <scope>NUCLEOTIDE SEQUENCE [LARGE SCALE GENOMIC DNA]</scope>
    <source>
        <strain evidence="7 8">CECT 5836</strain>
    </source>
</reference>
<dbReference type="PANTHER" id="PTHR43280:SF10">
    <property type="entry name" value="REGULATORY PROTEIN POCR"/>
    <property type="match status" value="1"/>
</dbReference>
<proteinExistence type="predicted"/>
<dbReference type="Pfam" id="PF00072">
    <property type="entry name" value="Response_reg"/>
    <property type="match status" value="1"/>
</dbReference>
<dbReference type="PANTHER" id="PTHR43280">
    <property type="entry name" value="ARAC-FAMILY TRANSCRIPTIONAL REGULATOR"/>
    <property type="match status" value="1"/>
</dbReference>
<name>A0A162KAS3_9BACL</name>
<evidence type="ECO:0000313" key="8">
    <source>
        <dbReference type="Proteomes" id="UP000077355"/>
    </source>
</evidence>
<dbReference type="InterPro" id="IPR001789">
    <property type="entry name" value="Sig_transdc_resp-reg_receiver"/>
</dbReference>
<evidence type="ECO:0000313" key="7">
    <source>
        <dbReference type="EMBL" id="OAB43048.1"/>
    </source>
</evidence>
<dbReference type="SUPFAM" id="SSF46689">
    <property type="entry name" value="Homeodomain-like"/>
    <property type="match status" value="2"/>
</dbReference>
<keyword evidence="8" id="KW-1185">Reference proteome</keyword>
<dbReference type="CDD" id="cd17536">
    <property type="entry name" value="REC_YesN-like"/>
    <property type="match status" value="1"/>
</dbReference>
<dbReference type="SMART" id="SM00448">
    <property type="entry name" value="REC"/>
    <property type="match status" value="1"/>
</dbReference>
<dbReference type="AlphaFoldDB" id="A0A162KAS3"/>
<dbReference type="InterPro" id="IPR018060">
    <property type="entry name" value="HTH_AraC"/>
</dbReference>